<dbReference type="InterPro" id="IPR050097">
    <property type="entry name" value="Ferredoxin-NADP_redctase_2"/>
</dbReference>
<keyword evidence="1" id="KW-0285">Flavoprotein</keyword>
<dbReference type="Gene3D" id="3.50.50.60">
    <property type="entry name" value="FAD/NAD(P)-binding domain"/>
    <property type="match status" value="2"/>
</dbReference>
<gene>
    <name evidence="6" type="ORF">SAMN04489746_0637</name>
</gene>
<dbReference type="PRINTS" id="PR00469">
    <property type="entry name" value="PNDRDTASEII"/>
</dbReference>
<organism evidence="6 7">
    <name type="scientific">Atopobium minutum</name>
    <dbReference type="NCBI Taxonomy" id="1381"/>
    <lineage>
        <taxon>Bacteria</taxon>
        <taxon>Bacillati</taxon>
        <taxon>Actinomycetota</taxon>
        <taxon>Coriobacteriia</taxon>
        <taxon>Coriobacteriales</taxon>
        <taxon>Atopobiaceae</taxon>
        <taxon>Atopobium</taxon>
    </lineage>
</organism>
<evidence type="ECO:0000256" key="2">
    <source>
        <dbReference type="ARBA" id="ARBA00023002"/>
    </source>
</evidence>
<dbReference type="AlphaFoldDB" id="A0AB38A5X6"/>
<dbReference type="InterPro" id="IPR036188">
    <property type="entry name" value="FAD/NAD-bd_sf"/>
</dbReference>
<dbReference type="PANTHER" id="PTHR48105">
    <property type="entry name" value="THIOREDOXIN REDUCTASE 1-RELATED-RELATED"/>
    <property type="match status" value="1"/>
</dbReference>
<proteinExistence type="predicted"/>
<dbReference type="EMBL" id="FNSH01000001">
    <property type="protein sequence ID" value="SEB57342.1"/>
    <property type="molecule type" value="Genomic_DNA"/>
</dbReference>
<evidence type="ECO:0000256" key="1">
    <source>
        <dbReference type="ARBA" id="ARBA00022630"/>
    </source>
</evidence>
<dbReference type="Pfam" id="PF07992">
    <property type="entry name" value="Pyr_redox_2"/>
    <property type="match status" value="1"/>
</dbReference>
<comment type="caution">
    <text evidence="6">The sequence shown here is derived from an EMBL/GenBank/DDBJ whole genome shotgun (WGS) entry which is preliminary data.</text>
</comment>
<evidence type="ECO:0000313" key="6">
    <source>
        <dbReference type="EMBL" id="SEB57342.1"/>
    </source>
</evidence>
<name>A0AB38A5X6_9ACTN</name>
<feature type="region of interest" description="Disordered" evidence="4">
    <location>
        <begin position="1"/>
        <end position="24"/>
    </location>
</feature>
<dbReference type="InterPro" id="IPR023753">
    <property type="entry name" value="FAD/NAD-binding_dom"/>
</dbReference>
<feature type="domain" description="FAD/NAD(P)-binding" evidence="5">
    <location>
        <begin position="35"/>
        <end position="325"/>
    </location>
</feature>
<dbReference type="Proteomes" id="UP000183687">
    <property type="component" value="Unassembled WGS sequence"/>
</dbReference>
<dbReference type="PRINTS" id="PR00368">
    <property type="entry name" value="FADPNR"/>
</dbReference>
<evidence type="ECO:0000259" key="5">
    <source>
        <dbReference type="Pfam" id="PF07992"/>
    </source>
</evidence>
<accession>A0AB38A5X6</accession>
<keyword evidence="2" id="KW-0560">Oxidoreductase</keyword>
<sequence>MSTSTTADTSTTSTNTITSSANDNGTTAADNNFFDAIIIGGGPAGLTAAIYLARSRYRILLVEKKEFGGQINITEEVINYPGIERTSGRELTRAMQKQAKSFGATLLIAEATSIDVQGDIKTVHTTAGDFRSYGVLLTIGCAPRSLGFPGEAKYKGCGVTYCATCDGASFKDKDIFVIGGGFAAAEESVYLAQFAKHVHILMVTDDFTCAAAATEKTRAHEKISIHPNTEVLEVTGDAVPRRLLTRNTKTGECKEYLAPNGDTFGVFILAGYTPDTSLVKGVVELNERGSIVTDSNCRTSVEGVYAAGDVCIKKLRQVATAVGEAARAATDMEHHLQLMQDRYTAPELAIL</sequence>
<dbReference type="SUPFAM" id="SSF51905">
    <property type="entry name" value="FAD/NAD(P)-binding domain"/>
    <property type="match status" value="2"/>
</dbReference>
<evidence type="ECO:0000256" key="4">
    <source>
        <dbReference type="SAM" id="MobiDB-lite"/>
    </source>
</evidence>
<comment type="catalytic activity">
    <reaction evidence="3">
        <text>[thioredoxin]-dithiol + NADP(+) = [thioredoxin]-disulfide + NADPH + H(+)</text>
        <dbReference type="Rhea" id="RHEA:20345"/>
        <dbReference type="Rhea" id="RHEA-COMP:10698"/>
        <dbReference type="Rhea" id="RHEA-COMP:10700"/>
        <dbReference type="ChEBI" id="CHEBI:15378"/>
        <dbReference type="ChEBI" id="CHEBI:29950"/>
        <dbReference type="ChEBI" id="CHEBI:50058"/>
        <dbReference type="ChEBI" id="CHEBI:57783"/>
        <dbReference type="ChEBI" id="CHEBI:58349"/>
        <dbReference type="EC" id="1.8.1.9"/>
    </reaction>
</comment>
<evidence type="ECO:0000313" key="7">
    <source>
        <dbReference type="Proteomes" id="UP000183687"/>
    </source>
</evidence>
<dbReference type="RefSeq" id="WP_002563263.1">
    <property type="nucleotide sequence ID" value="NZ_CALJSN010000006.1"/>
</dbReference>
<reference evidence="6 7" key="1">
    <citation type="submission" date="2016-10" db="EMBL/GenBank/DDBJ databases">
        <authorList>
            <person name="Varghese N."/>
            <person name="Submissions S."/>
        </authorList>
    </citation>
    <scope>NUCLEOTIDE SEQUENCE [LARGE SCALE GENOMIC DNA]</scope>
    <source>
        <strain evidence="6 7">DSM 20586</strain>
    </source>
</reference>
<dbReference type="GO" id="GO:0004791">
    <property type="term" value="F:thioredoxin-disulfide reductase (NADPH) activity"/>
    <property type="evidence" value="ECO:0007669"/>
    <property type="project" value="UniProtKB-EC"/>
</dbReference>
<protein>
    <submittedName>
        <fullName evidence="6">Thioredoxin-disulfide reductase</fullName>
    </submittedName>
</protein>
<evidence type="ECO:0000256" key="3">
    <source>
        <dbReference type="ARBA" id="ARBA00048132"/>
    </source>
</evidence>